<dbReference type="PANTHER" id="PTHR43540:SF6">
    <property type="entry name" value="ISOCHORISMATASE-LIKE DOMAIN-CONTAINING PROTEIN"/>
    <property type="match status" value="1"/>
</dbReference>
<dbReference type="InterPro" id="IPR000868">
    <property type="entry name" value="Isochorismatase-like_dom"/>
</dbReference>
<keyword evidence="2" id="KW-0378">Hydrolase</keyword>
<proteinExistence type="inferred from homology"/>
<comment type="similarity">
    <text evidence="1">Belongs to the isochorismatase family.</text>
</comment>
<organism evidence="4 5">
    <name type="scientific">Sporisorium graminicola</name>
    <dbReference type="NCBI Taxonomy" id="280036"/>
    <lineage>
        <taxon>Eukaryota</taxon>
        <taxon>Fungi</taxon>
        <taxon>Dikarya</taxon>
        <taxon>Basidiomycota</taxon>
        <taxon>Ustilaginomycotina</taxon>
        <taxon>Ustilaginomycetes</taxon>
        <taxon>Ustilaginales</taxon>
        <taxon>Ustilaginaceae</taxon>
        <taxon>Sporisorium</taxon>
    </lineage>
</organism>
<keyword evidence="5" id="KW-1185">Reference proteome</keyword>
<dbReference type="KEGG" id="sgra:EX895_000272"/>
<dbReference type="InterPro" id="IPR050272">
    <property type="entry name" value="Isochorismatase-like_hydrls"/>
</dbReference>
<evidence type="ECO:0000256" key="2">
    <source>
        <dbReference type="ARBA" id="ARBA00022801"/>
    </source>
</evidence>
<dbReference type="GO" id="GO:0016787">
    <property type="term" value="F:hydrolase activity"/>
    <property type="evidence" value="ECO:0007669"/>
    <property type="project" value="UniProtKB-KW"/>
</dbReference>
<evidence type="ECO:0000256" key="1">
    <source>
        <dbReference type="ARBA" id="ARBA00006336"/>
    </source>
</evidence>
<evidence type="ECO:0000313" key="5">
    <source>
        <dbReference type="Proteomes" id="UP000306050"/>
    </source>
</evidence>
<dbReference type="InterPro" id="IPR036380">
    <property type="entry name" value="Isochorismatase-like_sf"/>
</dbReference>
<dbReference type="Gene3D" id="3.40.50.850">
    <property type="entry name" value="Isochorismatase-like"/>
    <property type="match status" value="1"/>
</dbReference>
<protein>
    <recommendedName>
        <fullName evidence="3">Isochorismatase-like domain-containing protein</fullName>
    </recommendedName>
</protein>
<gene>
    <name evidence="4" type="ORF">EX895_000272</name>
</gene>
<name>A0A4U7KZF3_9BASI</name>
<dbReference type="EMBL" id="SRRM01000002">
    <property type="protein sequence ID" value="TKY90274.1"/>
    <property type="molecule type" value="Genomic_DNA"/>
</dbReference>
<feature type="domain" description="Isochorismatase-like" evidence="3">
    <location>
        <begin position="6"/>
        <end position="154"/>
    </location>
</feature>
<evidence type="ECO:0000313" key="4">
    <source>
        <dbReference type="EMBL" id="TKY90274.1"/>
    </source>
</evidence>
<dbReference type="PANTHER" id="PTHR43540">
    <property type="entry name" value="PEROXYUREIDOACRYLATE/UREIDOACRYLATE AMIDOHYDROLASE-RELATED"/>
    <property type="match status" value="1"/>
</dbReference>
<reference evidence="4 5" key="1">
    <citation type="submission" date="2019-05" db="EMBL/GenBank/DDBJ databases">
        <title>Sporisorium graminicola CBS 10092 draft sequencing and annotation.</title>
        <authorList>
            <person name="Solano-Gonzalez S."/>
            <person name="Caddick M.X."/>
            <person name="Darby A."/>
        </authorList>
    </citation>
    <scope>NUCLEOTIDE SEQUENCE [LARGE SCALE GENOMIC DNA]</scope>
    <source>
        <strain evidence="4 5">CBS 10092</strain>
    </source>
</reference>
<evidence type="ECO:0000259" key="3">
    <source>
        <dbReference type="Pfam" id="PF00857"/>
    </source>
</evidence>
<sequence length="409" mass="44100">MTRLYLFIDVQHCFFESEEPSAILPAASTYRTRWEHLLERARKRAAEPSSDLTVAHVQHEEDGDDGFKRGTVGWQLELPALAQEKVYRKTTPSVFESNPGLAEDLKAKRVKHLILAGAQSECCVQATARGALHHGFKVTLLSGAHHTLGESLQAANDISAREEEALQAEGVNLVPWDKYSCSHKLTFQASVSTIQARQLSSLRQQAAQLVLRDSSGGHGAESMPCHRNFILRRFGRNHQALPATGFLLVEWFADMAVFELTTASSTSPTLFSRGKQMLASSIKASSLSRVPSSSAPSAQQWKSLACSRRSMQATHSVDTWAASCGVDKTPSSFLPAGSLTATAATSIGQQLNGDLWLSPPSSRSDTAPWCPPASLGGTLSSDSVGGQLMRYSPAQSAKALSSALALQPL</sequence>
<dbReference type="RefSeq" id="XP_029742259.1">
    <property type="nucleotide sequence ID" value="XM_029880873.1"/>
</dbReference>
<dbReference type="OrthoDB" id="167809at2759"/>
<dbReference type="Pfam" id="PF00857">
    <property type="entry name" value="Isochorismatase"/>
    <property type="match status" value="1"/>
</dbReference>
<accession>A0A4U7KZF3</accession>
<dbReference type="GeneID" id="40723167"/>
<dbReference type="Proteomes" id="UP000306050">
    <property type="component" value="Chromosome SGRAM_1"/>
</dbReference>
<comment type="caution">
    <text evidence="4">The sequence shown here is derived from an EMBL/GenBank/DDBJ whole genome shotgun (WGS) entry which is preliminary data.</text>
</comment>
<dbReference type="SUPFAM" id="SSF52499">
    <property type="entry name" value="Isochorismatase-like hydrolases"/>
    <property type="match status" value="1"/>
</dbReference>
<dbReference type="AlphaFoldDB" id="A0A4U7KZF3"/>